<sequence length="112" mass="12936">MTYFRWRSRRTVSRRRSYRQASSETSRACVTRLAGDGLVEHGPAISPGLYEHKSVWILTHGCHNSPFSHQVITPCALSPRGKKRRPQGALHDHHTRRKREEIQIAAWQGRKP</sequence>
<evidence type="ECO:0000313" key="3">
    <source>
        <dbReference type="Proteomes" id="UP001519460"/>
    </source>
</evidence>
<keyword evidence="3" id="KW-1185">Reference proteome</keyword>
<protein>
    <submittedName>
        <fullName evidence="2">Uncharacterized protein</fullName>
    </submittedName>
</protein>
<comment type="caution">
    <text evidence="2">The sequence shown here is derived from an EMBL/GenBank/DDBJ whole genome shotgun (WGS) entry which is preliminary data.</text>
</comment>
<evidence type="ECO:0000313" key="2">
    <source>
        <dbReference type="EMBL" id="KAK7492419.1"/>
    </source>
</evidence>
<proteinExistence type="predicted"/>
<organism evidence="2 3">
    <name type="scientific">Batillaria attramentaria</name>
    <dbReference type="NCBI Taxonomy" id="370345"/>
    <lineage>
        <taxon>Eukaryota</taxon>
        <taxon>Metazoa</taxon>
        <taxon>Spiralia</taxon>
        <taxon>Lophotrochozoa</taxon>
        <taxon>Mollusca</taxon>
        <taxon>Gastropoda</taxon>
        <taxon>Caenogastropoda</taxon>
        <taxon>Sorbeoconcha</taxon>
        <taxon>Cerithioidea</taxon>
        <taxon>Batillariidae</taxon>
        <taxon>Batillaria</taxon>
    </lineage>
</organism>
<dbReference type="EMBL" id="JACVVK020000103">
    <property type="protein sequence ID" value="KAK7492419.1"/>
    <property type="molecule type" value="Genomic_DNA"/>
</dbReference>
<gene>
    <name evidence="2" type="ORF">BaRGS_00016292</name>
</gene>
<reference evidence="2 3" key="1">
    <citation type="journal article" date="2023" name="Sci. Data">
        <title>Genome assembly of the Korean intertidal mud-creeper Batillaria attramentaria.</title>
        <authorList>
            <person name="Patra A.K."/>
            <person name="Ho P.T."/>
            <person name="Jun S."/>
            <person name="Lee S.J."/>
            <person name="Kim Y."/>
            <person name="Won Y.J."/>
        </authorList>
    </citation>
    <scope>NUCLEOTIDE SEQUENCE [LARGE SCALE GENOMIC DNA]</scope>
    <source>
        <strain evidence="2">Wonlab-2016</strain>
    </source>
</reference>
<name>A0ABD0KYX4_9CAEN</name>
<feature type="region of interest" description="Disordered" evidence="1">
    <location>
        <begin position="78"/>
        <end position="112"/>
    </location>
</feature>
<evidence type="ECO:0000256" key="1">
    <source>
        <dbReference type="SAM" id="MobiDB-lite"/>
    </source>
</evidence>
<dbReference type="AlphaFoldDB" id="A0ABD0KYX4"/>
<dbReference type="Proteomes" id="UP001519460">
    <property type="component" value="Unassembled WGS sequence"/>
</dbReference>
<accession>A0ABD0KYX4</accession>